<protein>
    <submittedName>
        <fullName evidence="1">Uncharacterized protein</fullName>
    </submittedName>
</protein>
<reference evidence="1" key="1">
    <citation type="submission" date="2016-05" db="EMBL/GenBank/DDBJ databases">
        <authorList>
            <person name="Lavstsen T."/>
            <person name="Jespersen J.S."/>
        </authorList>
    </citation>
    <scope>NUCLEOTIDE SEQUENCE</scope>
    <source>
        <tissue evidence="1">Brain</tissue>
    </source>
</reference>
<reference evidence="1" key="2">
    <citation type="submission" date="2016-06" db="EMBL/GenBank/DDBJ databases">
        <title>The genome of a short-lived fish provides insights into sex chromosome evolution and the genetic control of aging.</title>
        <authorList>
            <person name="Reichwald K."/>
            <person name="Felder M."/>
            <person name="Petzold A."/>
            <person name="Koch P."/>
            <person name="Groth M."/>
            <person name="Platzer M."/>
        </authorList>
    </citation>
    <scope>NUCLEOTIDE SEQUENCE</scope>
    <source>
        <tissue evidence="1">Brain</tissue>
    </source>
</reference>
<name>A0A1A8L0E2_9TELE</name>
<gene>
    <name evidence="1" type="primary">Nfu_g_1_010581</name>
</gene>
<dbReference type="EMBL" id="HAEF01000531">
    <property type="protein sequence ID" value="SBR37913.1"/>
    <property type="molecule type" value="Transcribed_RNA"/>
</dbReference>
<dbReference type="AlphaFoldDB" id="A0A1A8L0E2"/>
<evidence type="ECO:0000313" key="1">
    <source>
        <dbReference type="EMBL" id="SBR37913.1"/>
    </source>
</evidence>
<feature type="non-terminal residue" evidence="1">
    <location>
        <position position="78"/>
    </location>
</feature>
<feature type="non-terminal residue" evidence="1">
    <location>
        <position position="1"/>
    </location>
</feature>
<proteinExistence type="predicted"/>
<accession>A0A1A8L0E2</accession>
<organism evidence="1">
    <name type="scientific">Nothobranchius pienaari</name>
    <dbReference type="NCBI Taxonomy" id="704102"/>
    <lineage>
        <taxon>Eukaryota</taxon>
        <taxon>Metazoa</taxon>
        <taxon>Chordata</taxon>
        <taxon>Craniata</taxon>
        <taxon>Vertebrata</taxon>
        <taxon>Euteleostomi</taxon>
        <taxon>Actinopterygii</taxon>
        <taxon>Neopterygii</taxon>
        <taxon>Teleostei</taxon>
        <taxon>Neoteleostei</taxon>
        <taxon>Acanthomorphata</taxon>
        <taxon>Ovalentaria</taxon>
        <taxon>Atherinomorphae</taxon>
        <taxon>Cyprinodontiformes</taxon>
        <taxon>Nothobranchiidae</taxon>
        <taxon>Nothobranchius</taxon>
    </lineage>
</organism>
<sequence>IVTCKVHIPLKELHFFFQNKAKGLQVLKDTSLMGKINPEPIRLRRSLLGTNPILKIIHTQRKTSSVCNLFAAGFCCRR</sequence>